<dbReference type="SUPFAM" id="SSF88723">
    <property type="entry name" value="PIN domain-like"/>
    <property type="match status" value="1"/>
</dbReference>
<organism evidence="1 2">
    <name type="scientific">Candidatus Schekmanbacteria bacterium RBG_13_48_7</name>
    <dbReference type="NCBI Taxonomy" id="1817878"/>
    <lineage>
        <taxon>Bacteria</taxon>
        <taxon>Candidatus Schekmaniibacteriota</taxon>
    </lineage>
</organism>
<sequence length="152" mass="17437">MKTRIYIDTSVIGGCEDVEFKEFSQRLIDSFSRGDFIMVLSDLTIKELEKSPPGIRSIIRKIPEVFIEIVTLSDDAVELAKSYIQYGVIGKRYIVDSQHIAIATVERVDVLVSWNFKHIVNLFKIRGYNAVNLRSGYPVIEIRTPREVLENE</sequence>
<dbReference type="AlphaFoldDB" id="A0A1F7RT40"/>
<dbReference type="InterPro" id="IPR029060">
    <property type="entry name" value="PIN-like_dom_sf"/>
</dbReference>
<dbReference type="EMBL" id="MGDD01000243">
    <property type="protein sequence ID" value="OGL44047.1"/>
    <property type="molecule type" value="Genomic_DNA"/>
</dbReference>
<name>A0A1F7RT40_9BACT</name>
<dbReference type="Proteomes" id="UP000179266">
    <property type="component" value="Unassembled WGS sequence"/>
</dbReference>
<accession>A0A1F7RT40</accession>
<evidence type="ECO:0000313" key="1">
    <source>
        <dbReference type="EMBL" id="OGL44047.1"/>
    </source>
</evidence>
<gene>
    <name evidence="1" type="ORF">A2161_16100</name>
</gene>
<reference evidence="1 2" key="1">
    <citation type="journal article" date="2016" name="Nat. Commun.">
        <title>Thousands of microbial genomes shed light on interconnected biogeochemical processes in an aquifer system.</title>
        <authorList>
            <person name="Anantharaman K."/>
            <person name="Brown C.T."/>
            <person name="Hug L.A."/>
            <person name="Sharon I."/>
            <person name="Castelle C.J."/>
            <person name="Probst A.J."/>
            <person name="Thomas B.C."/>
            <person name="Singh A."/>
            <person name="Wilkins M.J."/>
            <person name="Karaoz U."/>
            <person name="Brodie E.L."/>
            <person name="Williams K.H."/>
            <person name="Hubbard S.S."/>
            <person name="Banfield J.F."/>
        </authorList>
    </citation>
    <scope>NUCLEOTIDE SEQUENCE [LARGE SCALE GENOMIC DNA]</scope>
</reference>
<evidence type="ECO:0000313" key="2">
    <source>
        <dbReference type="Proteomes" id="UP000179266"/>
    </source>
</evidence>
<comment type="caution">
    <text evidence="1">The sequence shown here is derived from an EMBL/GenBank/DDBJ whole genome shotgun (WGS) entry which is preliminary data.</text>
</comment>
<proteinExistence type="predicted"/>
<protein>
    <submittedName>
        <fullName evidence="1">PIN domain protein</fullName>
    </submittedName>
</protein>